<sequence length="146" mass="17139">MSLTNQSEVQMSLRIKKQRELVDELRKVFPEQKIICRYDNFINYVDKHRTVTYYHLNKIRHASQAENDQEVFDVVSYFCGGSANFLDLVYCYYGDNDTDPEPISSESYYEALTSGMPPISINTGKEIEDFDVKNISFYCILDWNKE</sequence>
<proteinExistence type="predicted"/>
<dbReference type="EMBL" id="AAGJVW010000034">
    <property type="protein sequence ID" value="EBO8588893.1"/>
    <property type="molecule type" value="Genomic_DNA"/>
</dbReference>
<dbReference type="AlphaFoldDB" id="A0A5U1WBD2"/>
<name>A0A5U1WBD2_SALMO</name>
<reference evidence="1" key="1">
    <citation type="submission" date="2019-06" db="EMBL/GenBank/DDBJ databases">
        <authorList>
            <consortium name="NARMS: The National Antimicrobial Resistance Monitoring System"/>
        </authorList>
    </citation>
    <scope>NUCLEOTIDE SEQUENCE</scope>
    <source>
        <strain evidence="1">FSIS11815944</strain>
    </source>
</reference>
<comment type="caution">
    <text evidence="1">The sequence shown here is derived from an EMBL/GenBank/DDBJ whole genome shotgun (WGS) entry which is preliminary data.</text>
</comment>
<gene>
    <name evidence="1" type="ORF">EIC46_19300</name>
</gene>
<evidence type="ECO:0000313" key="1">
    <source>
        <dbReference type="EMBL" id="EBO8588893.1"/>
    </source>
</evidence>
<protein>
    <submittedName>
        <fullName evidence="1">Uncharacterized protein</fullName>
    </submittedName>
</protein>
<accession>A0A5U1WBD2</accession>
<organism evidence="1">
    <name type="scientific">Salmonella montevideo</name>
    <dbReference type="NCBI Taxonomy" id="115981"/>
    <lineage>
        <taxon>Bacteria</taxon>
        <taxon>Pseudomonadati</taxon>
        <taxon>Pseudomonadota</taxon>
        <taxon>Gammaproteobacteria</taxon>
        <taxon>Enterobacterales</taxon>
        <taxon>Enterobacteriaceae</taxon>
        <taxon>Salmonella</taxon>
    </lineage>
</organism>